<sequence length="244" mass="27369">MPINIQPILISMELILQDILKTKLVTPQYSTAFREIAIPVPTPPGVTNLPSFIYFDLDNQFTLTQEQDIKDAISLVLFNWFHHLSQKWNGGANNGISNLAACNNVYAIRNLHPAWYVGPRIPNGLVATNVAMDQFTRLIRDNGLRLAPKAKIFAGSLDNDSLTLALTALNRTKVPLSFIVDLSKLGNIGIDAGSIMHAWLHRAGFYAPNTTSYFITECSMCVMRDYELKNLFLPDIAFYKFFSQ</sequence>
<comment type="caution">
    <text evidence="1">The sequence shown here is derived from an EMBL/GenBank/DDBJ whole genome shotgun (WGS) entry which is preliminary data.</text>
</comment>
<gene>
    <name evidence="1" type="ORF">HNP21_005438</name>
</gene>
<reference evidence="1" key="1">
    <citation type="submission" date="2020-08" db="EMBL/GenBank/DDBJ databases">
        <title>Functional genomics of gut bacteria from endangered species of beetles.</title>
        <authorList>
            <person name="Carlos-Shanley C."/>
        </authorList>
    </citation>
    <scope>NUCLEOTIDE SEQUENCE [LARGE SCALE GENOMIC DNA]</scope>
    <source>
        <strain evidence="1">S00060</strain>
    </source>
</reference>
<dbReference type="EMBL" id="JACJHT010000010">
    <property type="protein sequence ID" value="MBA9042303.1"/>
    <property type="molecule type" value="Genomic_DNA"/>
</dbReference>
<name>A0A7W3RI83_PRIAR</name>
<proteinExistence type="predicted"/>
<dbReference type="Proteomes" id="UP000543174">
    <property type="component" value="Unassembled WGS sequence"/>
</dbReference>
<evidence type="ECO:0000313" key="1">
    <source>
        <dbReference type="EMBL" id="MBA9042303.1"/>
    </source>
</evidence>
<accession>A0A7W3RI83</accession>
<dbReference type="RefSeq" id="WP_182527970.1">
    <property type="nucleotide sequence ID" value="NZ_JACJHT010000010.1"/>
</dbReference>
<protein>
    <submittedName>
        <fullName evidence="1">Uncharacterized protein</fullName>
    </submittedName>
</protein>
<keyword evidence="2" id="KW-1185">Reference proteome</keyword>
<organism evidence="1 2">
    <name type="scientific">Priestia aryabhattai</name>
    <name type="common">Bacillus aryabhattai</name>
    <dbReference type="NCBI Taxonomy" id="412384"/>
    <lineage>
        <taxon>Bacteria</taxon>
        <taxon>Bacillati</taxon>
        <taxon>Bacillota</taxon>
        <taxon>Bacilli</taxon>
        <taxon>Bacillales</taxon>
        <taxon>Bacillaceae</taxon>
        <taxon>Priestia</taxon>
    </lineage>
</organism>
<evidence type="ECO:0000313" key="2">
    <source>
        <dbReference type="Proteomes" id="UP000543174"/>
    </source>
</evidence>
<dbReference type="AlphaFoldDB" id="A0A7W3RI83"/>